<keyword evidence="6" id="KW-0472">Membrane</keyword>
<dbReference type="InterPro" id="IPR051906">
    <property type="entry name" value="TolC-like"/>
</dbReference>
<keyword evidence="9" id="KW-1185">Reference proteome</keyword>
<keyword evidence="5" id="KW-0812">Transmembrane</keyword>
<protein>
    <recommendedName>
        <fullName evidence="10">Outer membrane protein TolC</fullName>
    </recommendedName>
</protein>
<comment type="caution">
    <text evidence="8">The sequence shown here is derived from an EMBL/GenBank/DDBJ whole genome shotgun (WGS) entry which is preliminary data.</text>
</comment>
<sequence length="467" mass="50000">MRKGVSIKSSQLPGDTPHRMTALLRPLLRQMLACAVLVLAASPAVAQISFISAIDLAQKNSPKVQAAEAAVAKAQAALQGARDVYIPTVSGGSGLGPPSYGFPLGQPSIFNFTTQSLVYSFSQPDYIRAARAALEAANLSLKDARDAVAEDVALTYVALDRDTQRQTALAQQSGYANRLVDIVQERLDAGQDSQIGLTTARLTAAQIHLAALRADDDTIADEAHLAHLIGLPAKDLTIDSASIPVIAAPTDQPATTLPATSPAVAAAYANARAKSEIAWGDARYLWRPQITFAAQYSRFASFNNIQDYYLKFQHNNASAGIEITLPIFDAVHRAKARESAADAVLAKHDADAARDQFLEGRQKLQHATSEIAAQAEVAMLDQQLAQQQLDAMLIQLNSGTGDPDKPQVSPKDAELARIAERTKYLAVLDAKFEMRQAEINLMRQTGQLETWLKSAAAAPPSVSTTTP</sequence>
<evidence type="ECO:0008006" key="10">
    <source>
        <dbReference type="Google" id="ProtNLM"/>
    </source>
</evidence>
<dbReference type="AlphaFoldDB" id="A0A916RHJ6"/>
<keyword evidence="3" id="KW-0813">Transport</keyword>
<dbReference type="EMBL" id="BMJB01000001">
    <property type="protein sequence ID" value="GGA56939.1"/>
    <property type="molecule type" value="Genomic_DNA"/>
</dbReference>
<dbReference type="PANTHER" id="PTHR30026">
    <property type="entry name" value="OUTER MEMBRANE PROTEIN TOLC"/>
    <property type="match status" value="1"/>
</dbReference>
<evidence type="ECO:0000256" key="7">
    <source>
        <dbReference type="ARBA" id="ARBA00023237"/>
    </source>
</evidence>
<evidence type="ECO:0000313" key="8">
    <source>
        <dbReference type="EMBL" id="GGA56939.1"/>
    </source>
</evidence>
<dbReference type="InterPro" id="IPR003423">
    <property type="entry name" value="OMP_efflux"/>
</dbReference>
<dbReference type="RefSeq" id="WP_263364969.1">
    <property type="nucleotide sequence ID" value="NZ_JAGSYK010000002.1"/>
</dbReference>
<evidence type="ECO:0000256" key="5">
    <source>
        <dbReference type="ARBA" id="ARBA00022692"/>
    </source>
</evidence>
<dbReference type="SUPFAM" id="SSF56954">
    <property type="entry name" value="Outer membrane efflux proteins (OEP)"/>
    <property type="match status" value="1"/>
</dbReference>
<reference evidence="8" key="1">
    <citation type="journal article" date="2014" name="Int. J. Syst. Evol. Microbiol.">
        <title>Complete genome sequence of Corynebacterium casei LMG S-19264T (=DSM 44701T), isolated from a smear-ripened cheese.</title>
        <authorList>
            <consortium name="US DOE Joint Genome Institute (JGI-PGF)"/>
            <person name="Walter F."/>
            <person name="Albersmeier A."/>
            <person name="Kalinowski J."/>
            <person name="Ruckert C."/>
        </authorList>
    </citation>
    <scope>NUCLEOTIDE SEQUENCE</scope>
    <source>
        <strain evidence="8">CGMCC 1.15447</strain>
    </source>
</reference>
<reference evidence="8" key="2">
    <citation type="submission" date="2020-09" db="EMBL/GenBank/DDBJ databases">
        <authorList>
            <person name="Sun Q."/>
            <person name="Zhou Y."/>
        </authorList>
    </citation>
    <scope>NUCLEOTIDE SEQUENCE</scope>
    <source>
        <strain evidence="8">CGMCC 1.15447</strain>
    </source>
</reference>
<evidence type="ECO:0000256" key="2">
    <source>
        <dbReference type="ARBA" id="ARBA00007613"/>
    </source>
</evidence>
<dbReference type="PANTHER" id="PTHR30026:SF20">
    <property type="entry name" value="OUTER MEMBRANE PROTEIN TOLC"/>
    <property type="match status" value="1"/>
</dbReference>
<dbReference type="GO" id="GO:0009279">
    <property type="term" value="C:cell outer membrane"/>
    <property type="evidence" value="ECO:0007669"/>
    <property type="project" value="UniProtKB-SubCell"/>
</dbReference>
<proteinExistence type="inferred from homology"/>
<dbReference type="Pfam" id="PF02321">
    <property type="entry name" value="OEP"/>
    <property type="match status" value="1"/>
</dbReference>
<keyword evidence="4" id="KW-1134">Transmembrane beta strand</keyword>
<evidence type="ECO:0000256" key="6">
    <source>
        <dbReference type="ARBA" id="ARBA00023136"/>
    </source>
</evidence>
<comment type="similarity">
    <text evidence="2">Belongs to the outer membrane factor (OMF) (TC 1.B.17) family.</text>
</comment>
<dbReference type="Gene3D" id="1.20.1600.10">
    <property type="entry name" value="Outer membrane efflux proteins (OEP)"/>
    <property type="match status" value="1"/>
</dbReference>
<accession>A0A916RHJ6</accession>
<gene>
    <name evidence="8" type="ORF">GCM10011507_05330</name>
</gene>
<evidence type="ECO:0000256" key="1">
    <source>
        <dbReference type="ARBA" id="ARBA00004442"/>
    </source>
</evidence>
<dbReference type="GO" id="GO:1990281">
    <property type="term" value="C:efflux pump complex"/>
    <property type="evidence" value="ECO:0007669"/>
    <property type="project" value="TreeGrafter"/>
</dbReference>
<evidence type="ECO:0000313" key="9">
    <source>
        <dbReference type="Proteomes" id="UP000648801"/>
    </source>
</evidence>
<comment type="subcellular location">
    <subcellularLocation>
        <location evidence="1">Cell outer membrane</location>
    </subcellularLocation>
</comment>
<name>A0A916RHJ6_9BACT</name>
<keyword evidence="7" id="KW-0998">Cell outer membrane</keyword>
<dbReference type="GO" id="GO:0015288">
    <property type="term" value="F:porin activity"/>
    <property type="evidence" value="ECO:0007669"/>
    <property type="project" value="TreeGrafter"/>
</dbReference>
<evidence type="ECO:0000256" key="3">
    <source>
        <dbReference type="ARBA" id="ARBA00022448"/>
    </source>
</evidence>
<evidence type="ECO:0000256" key="4">
    <source>
        <dbReference type="ARBA" id="ARBA00022452"/>
    </source>
</evidence>
<organism evidence="8 9">
    <name type="scientific">Edaphobacter acidisoli</name>
    <dbReference type="NCBI Taxonomy" id="2040573"/>
    <lineage>
        <taxon>Bacteria</taxon>
        <taxon>Pseudomonadati</taxon>
        <taxon>Acidobacteriota</taxon>
        <taxon>Terriglobia</taxon>
        <taxon>Terriglobales</taxon>
        <taxon>Acidobacteriaceae</taxon>
        <taxon>Edaphobacter</taxon>
    </lineage>
</organism>
<dbReference type="GO" id="GO:0015562">
    <property type="term" value="F:efflux transmembrane transporter activity"/>
    <property type="evidence" value="ECO:0007669"/>
    <property type="project" value="InterPro"/>
</dbReference>
<dbReference type="Proteomes" id="UP000648801">
    <property type="component" value="Unassembled WGS sequence"/>
</dbReference>